<dbReference type="InterPro" id="IPR017930">
    <property type="entry name" value="Myb_dom"/>
</dbReference>
<evidence type="ECO:0000313" key="4">
    <source>
        <dbReference type="EMBL" id="KOO24254.1"/>
    </source>
</evidence>
<dbReference type="InterPro" id="IPR001005">
    <property type="entry name" value="SANT/Myb"/>
</dbReference>
<evidence type="ECO:0000259" key="3">
    <source>
        <dbReference type="PROSITE" id="PS51294"/>
    </source>
</evidence>
<dbReference type="Gene3D" id="1.10.10.60">
    <property type="entry name" value="Homeodomain-like"/>
    <property type="match status" value="1"/>
</dbReference>
<reference evidence="5" key="1">
    <citation type="journal article" date="2015" name="PLoS Genet.">
        <title>Genome Sequence and Transcriptome Analyses of Chrysochromulina tobin: Metabolic Tools for Enhanced Algal Fitness in the Prominent Order Prymnesiales (Haptophyceae).</title>
        <authorList>
            <person name="Hovde B.T."/>
            <person name="Deodato C.R."/>
            <person name="Hunsperger H.M."/>
            <person name="Ryken S.A."/>
            <person name="Yost W."/>
            <person name="Jha R.K."/>
            <person name="Patterson J."/>
            <person name="Monnat R.J. Jr."/>
            <person name="Barlow S.B."/>
            <person name="Starkenburg S.R."/>
            <person name="Cattolico R.A."/>
        </authorList>
    </citation>
    <scope>NUCLEOTIDE SEQUENCE</scope>
    <source>
        <strain evidence="5">CCMP291</strain>
    </source>
</reference>
<dbReference type="Pfam" id="PF00249">
    <property type="entry name" value="Myb_DNA-binding"/>
    <property type="match status" value="1"/>
</dbReference>
<evidence type="ECO:0000313" key="5">
    <source>
        <dbReference type="Proteomes" id="UP000037460"/>
    </source>
</evidence>
<dbReference type="SMART" id="SM00717">
    <property type="entry name" value="SANT"/>
    <property type="match status" value="1"/>
</dbReference>
<organism evidence="4 5">
    <name type="scientific">Chrysochromulina tobinii</name>
    <dbReference type="NCBI Taxonomy" id="1460289"/>
    <lineage>
        <taxon>Eukaryota</taxon>
        <taxon>Haptista</taxon>
        <taxon>Haptophyta</taxon>
        <taxon>Prymnesiophyceae</taxon>
        <taxon>Prymnesiales</taxon>
        <taxon>Chrysochromulinaceae</taxon>
        <taxon>Chrysochromulina</taxon>
    </lineage>
</organism>
<evidence type="ECO:0000256" key="1">
    <source>
        <dbReference type="SAM" id="MobiDB-lite"/>
    </source>
</evidence>
<protein>
    <submittedName>
        <fullName evidence="4">Uncharacterized protein</fullName>
    </submittedName>
</protein>
<feature type="region of interest" description="Disordered" evidence="1">
    <location>
        <begin position="166"/>
        <end position="200"/>
    </location>
</feature>
<dbReference type="OrthoDB" id="2143914at2759"/>
<sequence length="321" mass="32174">MRGWSPEEDGLLLDLIQKSGKRWKLIAEALVDHTSGHERTPAMVRNRYLRIERGRELTEQGKSKNRCGQCGQLKRGHVCQAPRALVSTSYQAQEAQHEVHRLRVGDPFGAGINIGSAGGLNIGSGGGLNMVAIGQHVAPNDPTYGVPTLMESMDLLAFVAEHATQPAQKTEVPSIDDDELPSMGLSGELPPAPAAPAPAGGGHFGSAATAGGISLSFGGGGVGFGGMGGGTISFDAGGVGGRGAQPPYVGAGVWRASSGSFGLGAPVLSTTPSLSGASPLPMAPGGLAAALSPAGMAAAGSLAAHPGVPTAFGGGVITVHE</sequence>
<proteinExistence type="predicted"/>
<evidence type="ECO:0000259" key="2">
    <source>
        <dbReference type="PROSITE" id="PS50090"/>
    </source>
</evidence>
<feature type="domain" description="HTH myb-type" evidence="3">
    <location>
        <begin position="1"/>
        <end position="56"/>
    </location>
</feature>
<name>A0A0M0JCE9_9EUKA</name>
<comment type="caution">
    <text evidence="4">The sequence shown here is derived from an EMBL/GenBank/DDBJ whole genome shotgun (WGS) entry which is preliminary data.</text>
</comment>
<keyword evidence="5" id="KW-1185">Reference proteome</keyword>
<dbReference type="Proteomes" id="UP000037460">
    <property type="component" value="Unassembled WGS sequence"/>
</dbReference>
<dbReference type="CDD" id="cd00167">
    <property type="entry name" value="SANT"/>
    <property type="match status" value="1"/>
</dbReference>
<dbReference type="PROSITE" id="PS51294">
    <property type="entry name" value="HTH_MYB"/>
    <property type="match status" value="1"/>
</dbReference>
<dbReference type="InterPro" id="IPR009057">
    <property type="entry name" value="Homeodomain-like_sf"/>
</dbReference>
<gene>
    <name evidence="4" type="ORF">Ctob_003448</name>
</gene>
<dbReference type="AlphaFoldDB" id="A0A0M0JCE9"/>
<dbReference type="SUPFAM" id="SSF46689">
    <property type="entry name" value="Homeodomain-like"/>
    <property type="match status" value="1"/>
</dbReference>
<dbReference type="EMBL" id="JWZX01003111">
    <property type="protein sequence ID" value="KOO24254.1"/>
    <property type="molecule type" value="Genomic_DNA"/>
</dbReference>
<dbReference type="PROSITE" id="PS50090">
    <property type="entry name" value="MYB_LIKE"/>
    <property type="match status" value="1"/>
</dbReference>
<feature type="domain" description="Myb-like" evidence="2">
    <location>
        <begin position="1"/>
        <end position="52"/>
    </location>
</feature>
<accession>A0A0M0JCE9</accession>